<name>A0ABT2P8D4_9GAMM</name>
<evidence type="ECO:0000313" key="1">
    <source>
        <dbReference type="EMBL" id="MCT8988309.1"/>
    </source>
</evidence>
<protein>
    <recommendedName>
        <fullName evidence="3">Uracil DNA glycosylase superfamily protein</fullName>
    </recommendedName>
</protein>
<organism evidence="1 2">
    <name type="scientific">Shewanella phaeophyticola</name>
    <dbReference type="NCBI Taxonomy" id="2978345"/>
    <lineage>
        <taxon>Bacteria</taxon>
        <taxon>Pseudomonadati</taxon>
        <taxon>Pseudomonadota</taxon>
        <taxon>Gammaproteobacteria</taxon>
        <taxon>Alteromonadales</taxon>
        <taxon>Shewanellaceae</taxon>
        <taxon>Shewanella</taxon>
    </lineage>
</organism>
<keyword evidence="2" id="KW-1185">Reference proteome</keyword>
<gene>
    <name evidence="1" type="ORF">N4T56_20035</name>
</gene>
<dbReference type="RefSeq" id="WP_261734417.1">
    <property type="nucleotide sequence ID" value="NZ_JAODOQ010000001.1"/>
</dbReference>
<evidence type="ECO:0000313" key="2">
    <source>
        <dbReference type="Proteomes" id="UP001431192"/>
    </source>
</evidence>
<reference evidence="1" key="1">
    <citation type="submission" date="2022-09" db="EMBL/GenBank/DDBJ databases">
        <title>Shewanella sp. KJ10-1 sp.nov, isolated from marine algae.</title>
        <authorList>
            <person name="Butt M."/>
            <person name="Lee J.K."/>
            <person name="Kim J.M."/>
            <person name="Choi D.G."/>
        </authorList>
    </citation>
    <scope>NUCLEOTIDE SEQUENCE</scope>
    <source>
        <strain evidence="1">KJ10-1</strain>
    </source>
</reference>
<dbReference type="EMBL" id="JAODOQ010000001">
    <property type="protein sequence ID" value="MCT8988309.1"/>
    <property type="molecule type" value="Genomic_DNA"/>
</dbReference>
<dbReference type="Proteomes" id="UP001431192">
    <property type="component" value="Unassembled WGS sequence"/>
</dbReference>
<accession>A0ABT2P8D4</accession>
<proteinExistence type="predicted"/>
<sequence>MLKEDLPLLAKRALKHILCRPGEIIYSSHETLSKGDIYLLGLNPGGKPFITIEQHIDDMLTRTKNSFVDENWKRQQCEPLQLQDVDKAPLQKRVVQLLVDLGYDVRTVCASNLIFQTTTSSETLCFGLAGLCWPVHEAVLGLVQPKLILTFGNGKDSPYSFIKELVGAHDVEKICPSGHKGFICRGFHTIINGNKLFVAGLPHLSRYNPVGKVTVIEWIKNEAGISIFL</sequence>
<evidence type="ECO:0008006" key="3">
    <source>
        <dbReference type="Google" id="ProtNLM"/>
    </source>
</evidence>
<comment type="caution">
    <text evidence="1">The sequence shown here is derived from an EMBL/GenBank/DDBJ whole genome shotgun (WGS) entry which is preliminary data.</text>
</comment>